<dbReference type="PROSITE" id="PS01016">
    <property type="entry name" value="GLYCOPROTEASE"/>
    <property type="match status" value="1"/>
</dbReference>
<feature type="binding site" evidence="7">
    <location>
        <position position="201"/>
    </location>
    <ligand>
        <name>substrate</name>
    </ligand>
</feature>
<organism evidence="9 10">
    <name type="scientific">Parachlamydia acanthamoebae</name>
    <dbReference type="NCBI Taxonomy" id="83552"/>
    <lineage>
        <taxon>Bacteria</taxon>
        <taxon>Pseudomonadati</taxon>
        <taxon>Chlamydiota</taxon>
        <taxon>Chlamydiia</taxon>
        <taxon>Parachlamydiales</taxon>
        <taxon>Parachlamydiaceae</taxon>
        <taxon>Parachlamydia</taxon>
    </lineage>
</organism>
<feature type="binding site" evidence="7">
    <location>
        <position position="205"/>
    </location>
    <ligand>
        <name>substrate</name>
    </ligand>
</feature>
<keyword evidence="1 7" id="KW-0808">Transferase</keyword>
<feature type="binding site" evidence="7">
    <location>
        <position position="300"/>
    </location>
    <ligand>
        <name>substrate</name>
    </ligand>
</feature>
<comment type="caution">
    <text evidence="9">The sequence shown here is derived from an EMBL/GenBank/DDBJ whole genome shotgun (WGS) entry which is preliminary data.</text>
</comment>
<dbReference type="InterPro" id="IPR022450">
    <property type="entry name" value="TsaD"/>
</dbReference>
<dbReference type="InterPro" id="IPR017861">
    <property type="entry name" value="KAE1/TsaD"/>
</dbReference>
<feature type="binding site" evidence="7">
    <location>
        <position position="131"/>
    </location>
    <ligand>
        <name>Fe cation</name>
        <dbReference type="ChEBI" id="CHEBI:24875"/>
    </ligand>
</feature>
<evidence type="ECO:0000313" key="10">
    <source>
        <dbReference type="Proteomes" id="UP000031307"/>
    </source>
</evidence>
<evidence type="ECO:0000256" key="2">
    <source>
        <dbReference type="ARBA" id="ARBA00022694"/>
    </source>
</evidence>
<comment type="function">
    <text evidence="7">Required for the formation of a threonylcarbamoyl group on adenosine at position 37 (t(6)A37) in tRNAs that read codons beginning with adenine. Is involved in the transfer of the threonylcarbamoyl moiety of threonylcarbamoyl-AMP (TC-AMP) to the N6 group of A37, together with TsaE and TsaB. TsaD likely plays a direct catalytic role in this reaction.</text>
</comment>
<dbReference type="GO" id="GO:0002949">
    <property type="term" value="P:tRNA threonylcarbamoyladenosine modification"/>
    <property type="evidence" value="ECO:0007669"/>
    <property type="project" value="UniProtKB-UniRule"/>
</dbReference>
<accession>A0A0C1EC07</accession>
<keyword evidence="2 7" id="KW-0819">tRNA processing</keyword>
<dbReference type="NCBIfam" id="TIGR00329">
    <property type="entry name" value="gcp_kae1"/>
    <property type="match status" value="1"/>
</dbReference>
<keyword evidence="4 7" id="KW-0408">Iron</keyword>
<keyword evidence="5 7" id="KW-0012">Acyltransferase</keyword>
<dbReference type="GO" id="GO:0061711">
    <property type="term" value="F:tRNA N(6)-L-threonylcarbamoyladenine synthase activity"/>
    <property type="evidence" value="ECO:0007669"/>
    <property type="project" value="UniProtKB-EC"/>
</dbReference>
<keyword evidence="7" id="KW-0963">Cytoplasm</keyword>
<feature type="domain" description="Gcp-like" evidence="8">
    <location>
        <begin position="43"/>
        <end position="332"/>
    </location>
</feature>
<feature type="binding site" evidence="7">
    <location>
        <position position="135"/>
    </location>
    <ligand>
        <name>Fe cation</name>
        <dbReference type="ChEBI" id="CHEBI:24875"/>
    </ligand>
</feature>
<feature type="binding site" evidence="7">
    <location>
        <begin position="155"/>
        <end position="159"/>
    </location>
    <ligand>
        <name>substrate</name>
    </ligand>
</feature>
<dbReference type="Pfam" id="PF00814">
    <property type="entry name" value="TsaD"/>
    <property type="match status" value="1"/>
</dbReference>
<name>A0A0C1EC07_9BACT</name>
<evidence type="ECO:0000256" key="3">
    <source>
        <dbReference type="ARBA" id="ARBA00022723"/>
    </source>
</evidence>
<evidence type="ECO:0000259" key="8">
    <source>
        <dbReference type="Pfam" id="PF00814"/>
    </source>
</evidence>
<comment type="subcellular location">
    <subcellularLocation>
        <location evidence="7">Cytoplasm</location>
    </subcellularLocation>
</comment>
<dbReference type="CDD" id="cd24133">
    <property type="entry name" value="ASKHA_NBD_TsaD_bac"/>
    <property type="match status" value="1"/>
</dbReference>
<dbReference type="NCBIfam" id="TIGR03723">
    <property type="entry name" value="T6A_TsaD_YgjD"/>
    <property type="match status" value="1"/>
</dbReference>
<evidence type="ECO:0000313" key="9">
    <source>
        <dbReference type="EMBL" id="KIA77568.1"/>
    </source>
</evidence>
<evidence type="ECO:0000256" key="5">
    <source>
        <dbReference type="ARBA" id="ARBA00023315"/>
    </source>
</evidence>
<feature type="binding site" evidence="7">
    <location>
        <position position="326"/>
    </location>
    <ligand>
        <name>Fe cation</name>
        <dbReference type="ChEBI" id="CHEBI:24875"/>
    </ligand>
</feature>
<dbReference type="SUPFAM" id="SSF53067">
    <property type="entry name" value="Actin-like ATPase domain"/>
    <property type="match status" value="1"/>
</dbReference>
<evidence type="ECO:0000256" key="6">
    <source>
        <dbReference type="ARBA" id="ARBA00048117"/>
    </source>
</evidence>
<dbReference type="Proteomes" id="UP000031307">
    <property type="component" value="Unassembled WGS sequence"/>
</dbReference>
<comment type="catalytic activity">
    <reaction evidence="6 7">
        <text>L-threonylcarbamoyladenylate + adenosine(37) in tRNA = N(6)-L-threonylcarbamoyladenosine(37) in tRNA + AMP + H(+)</text>
        <dbReference type="Rhea" id="RHEA:37059"/>
        <dbReference type="Rhea" id="RHEA-COMP:10162"/>
        <dbReference type="Rhea" id="RHEA-COMP:10163"/>
        <dbReference type="ChEBI" id="CHEBI:15378"/>
        <dbReference type="ChEBI" id="CHEBI:73682"/>
        <dbReference type="ChEBI" id="CHEBI:74411"/>
        <dbReference type="ChEBI" id="CHEBI:74418"/>
        <dbReference type="ChEBI" id="CHEBI:456215"/>
        <dbReference type="EC" id="2.3.1.234"/>
    </reaction>
</comment>
<keyword evidence="3 7" id="KW-0479">Metal-binding</keyword>
<dbReference type="EC" id="2.3.1.234" evidence="7"/>
<sequence length="361" mass="39299">MFRILHLSYNLAKIFLEIIMTLVLGIETTCDETACSLVRNGTEILANVVSSQIDLHNEYGGVVPELACRRHVDLLLPTLDKALQDAQVSLEQIDLIAVAHAPGLIGALLIGINAAKSLSIALQKPFVGVNHVEAHLYAALMSQPAFPTFPCLGIVLSGGHTSLIKMNAIGDYTLLGQTIDDAIGESFDKTAKILGLPYPGGPYIEKLAKQGNPLAYPFKPGRVKGRVLDFSFSGLKTQALYAVKGQNERDEQRVLSDQQKNDLCASFQETAFMDVIGKALQAAKQENCQTIVLGGGVTHNQHLRSLFQQKAPGFHFVWPKNELSLDNAAMIAGLGYHVYQQKGKGDSLDLEAKTRTPFYSR</sequence>
<reference evidence="9 10" key="1">
    <citation type="journal article" date="2014" name="Mol. Biol. Evol.">
        <title>Massive expansion of Ubiquitination-related gene families within the Chlamydiae.</title>
        <authorList>
            <person name="Domman D."/>
            <person name="Collingro A."/>
            <person name="Lagkouvardos I."/>
            <person name="Gehre L."/>
            <person name="Weinmaier T."/>
            <person name="Rattei T."/>
            <person name="Subtil A."/>
            <person name="Horn M."/>
        </authorList>
    </citation>
    <scope>NUCLEOTIDE SEQUENCE [LARGE SCALE GENOMIC DNA]</scope>
    <source>
        <strain evidence="9 10">OEW1</strain>
    </source>
</reference>
<dbReference type="Gene3D" id="3.30.420.40">
    <property type="match status" value="2"/>
</dbReference>
<evidence type="ECO:0000256" key="1">
    <source>
        <dbReference type="ARBA" id="ARBA00022679"/>
    </source>
</evidence>
<dbReference type="HAMAP" id="MF_01445">
    <property type="entry name" value="TsaD"/>
    <property type="match status" value="1"/>
</dbReference>
<dbReference type="InterPro" id="IPR000905">
    <property type="entry name" value="Gcp-like_dom"/>
</dbReference>
<dbReference type="GO" id="GO:0005737">
    <property type="term" value="C:cytoplasm"/>
    <property type="evidence" value="ECO:0007669"/>
    <property type="project" value="UniProtKB-SubCell"/>
</dbReference>
<comment type="cofactor">
    <cofactor evidence="7">
        <name>Fe(2+)</name>
        <dbReference type="ChEBI" id="CHEBI:29033"/>
    </cofactor>
    <text evidence="7">Binds 1 Fe(2+) ion per subunit.</text>
</comment>
<proteinExistence type="inferred from homology"/>
<gene>
    <name evidence="9" type="primary">gcp</name>
    <name evidence="7" type="synonym">tsaD</name>
    <name evidence="9" type="ORF">DB43_GE00490</name>
</gene>
<feature type="binding site" evidence="7">
    <location>
        <position position="188"/>
    </location>
    <ligand>
        <name>substrate</name>
    </ligand>
</feature>
<evidence type="ECO:0000256" key="7">
    <source>
        <dbReference type="HAMAP-Rule" id="MF_01445"/>
    </source>
</evidence>
<comment type="similarity">
    <text evidence="7">Belongs to the KAE1 / TsaD family.</text>
</comment>
<dbReference type="InterPro" id="IPR017860">
    <property type="entry name" value="Peptidase_M22_CS"/>
</dbReference>
<protein>
    <recommendedName>
        <fullName evidence="7">tRNA N6-adenosine threonylcarbamoyltransferase</fullName>
        <ecNumber evidence="7">2.3.1.234</ecNumber>
    </recommendedName>
    <alternativeName>
        <fullName evidence="7">N6-L-threonylcarbamoyladenine synthase</fullName>
        <shortName evidence="7">t(6)A synthase</shortName>
    </alternativeName>
    <alternativeName>
        <fullName evidence="7">t(6)A37 threonylcarbamoyladenosine biosynthesis protein TsaD</fullName>
    </alternativeName>
    <alternativeName>
        <fullName evidence="7">tRNA threonylcarbamoyladenosine biosynthesis protein TsaD</fullName>
    </alternativeName>
</protein>
<dbReference type="GO" id="GO:0005506">
    <property type="term" value="F:iron ion binding"/>
    <property type="evidence" value="ECO:0007669"/>
    <property type="project" value="UniProtKB-UniRule"/>
</dbReference>
<dbReference type="InterPro" id="IPR043129">
    <property type="entry name" value="ATPase_NBD"/>
</dbReference>
<dbReference type="PANTHER" id="PTHR11735">
    <property type="entry name" value="TRNA N6-ADENOSINE THREONYLCARBAMOYLTRANSFERASE"/>
    <property type="match status" value="1"/>
</dbReference>
<dbReference type="PATRIC" id="fig|83552.4.peg.1322"/>
<dbReference type="FunFam" id="3.30.420.40:FF:000012">
    <property type="entry name" value="tRNA N6-adenosine threonylcarbamoyltransferase"/>
    <property type="match status" value="1"/>
</dbReference>
<evidence type="ECO:0000256" key="4">
    <source>
        <dbReference type="ARBA" id="ARBA00023004"/>
    </source>
</evidence>
<dbReference type="AlphaFoldDB" id="A0A0C1EC07"/>
<dbReference type="PRINTS" id="PR00789">
    <property type="entry name" value="OSIALOPTASE"/>
</dbReference>
<dbReference type="EMBL" id="JSAM01000074">
    <property type="protein sequence ID" value="KIA77568.1"/>
    <property type="molecule type" value="Genomic_DNA"/>
</dbReference>
<dbReference type="PANTHER" id="PTHR11735:SF6">
    <property type="entry name" value="TRNA N6-ADENOSINE THREONYLCARBAMOYLTRANSFERASE, MITOCHONDRIAL"/>
    <property type="match status" value="1"/>
</dbReference>